<dbReference type="AlphaFoldDB" id="A0A645J599"/>
<proteinExistence type="inferred from homology"/>
<sequence>MAKGLGLNTEFLKLSIIFLVVILAGASVAVAGPIAMVGLVIPHFTRFLVGSEFKWVIPYSIVLGCIFLLSADIASRFIIYPKELPVGAVTAIIGTPFFIYIARKAENN</sequence>
<feature type="transmembrane region" description="Helical" evidence="8">
    <location>
        <begin position="56"/>
        <end position="78"/>
    </location>
</feature>
<comment type="caution">
    <text evidence="9">The sequence shown here is derived from an EMBL/GenBank/DDBJ whole genome shotgun (WGS) entry which is preliminary data.</text>
</comment>
<protein>
    <submittedName>
        <fullName evidence="9">Putative siderophore transport system permease protein YfiZ</fullName>
    </submittedName>
</protein>
<dbReference type="GO" id="GO:0005886">
    <property type="term" value="C:plasma membrane"/>
    <property type="evidence" value="ECO:0007669"/>
    <property type="project" value="UniProtKB-SubCell"/>
</dbReference>
<dbReference type="InterPro" id="IPR037294">
    <property type="entry name" value="ABC_BtuC-like"/>
</dbReference>
<dbReference type="InterPro" id="IPR000522">
    <property type="entry name" value="ABC_transptr_permease_BtuC"/>
</dbReference>
<keyword evidence="5 8" id="KW-0812">Transmembrane</keyword>
<keyword evidence="6 8" id="KW-1133">Transmembrane helix</keyword>
<dbReference type="SUPFAM" id="SSF81345">
    <property type="entry name" value="ABC transporter involved in vitamin B12 uptake, BtuC"/>
    <property type="match status" value="1"/>
</dbReference>
<feature type="transmembrane region" description="Helical" evidence="8">
    <location>
        <begin position="84"/>
        <end position="102"/>
    </location>
</feature>
<evidence type="ECO:0000256" key="6">
    <source>
        <dbReference type="ARBA" id="ARBA00022989"/>
    </source>
</evidence>
<evidence type="ECO:0000256" key="1">
    <source>
        <dbReference type="ARBA" id="ARBA00004651"/>
    </source>
</evidence>
<accession>A0A645J599</accession>
<comment type="similarity">
    <text evidence="2">Belongs to the binding-protein-dependent transport system permease family. FecCD subfamily.</text>
</comment>
<feature type="transmembrane region" description="Helical" evidence="8">
    <location>
        <begin position="16"/>
        <end position="44"/>
    </location>
</feature>
<organism evidence="9">
    <name type="scientific">bioreactor metagenome</name>
    <dbReference type="NCBI Taxonomy" id="1076179"/>
    <lineage>
        <taxon>unclassified sequences</taxon>
        <taxon>metagenomes</taxon>
        <taxon>ecological metagenomes</taxon>
    </lineage>
</organism>
<evidence type="ECO:0000256" key="8">
    <source>
        <dbReference type="SAM" id="Phobius"/>
    </source>
</evidence>
<name>A0A645J599_9ZZZZ</name>
<keyword evidence="3" id="KW-0813">Transport</keyword>
<evidence type="ECO:0000256" key="5">
    <source>
        <dbReference type="ARBA" id="ARBA00022692"/>
    </source>
</evidence>
<keyword evidence="4" id="KW-1003">Cell membrane</keyword>
<evidence type="ECO:0000313" key="9">
    <source>
        <dbReference type="EMBL" id="MPN58310.1"/>
    </source>
</evidence>
<reference evidence="9" key="1">
    <citation type="submission" date="2019-08" db="EMBL/GenBank/DDBJ databases">
        <authorList>
            <person name="Kucharzyk K."/>
            <person name="Murdoch R.W."/>
            <person name="Higgins S."/>
            <person name="Loffler F."/>
        </authorList>
    </citation>
    <scope>NUCLEOTIDE SEQUENCE</scope>
</reference>
<keyword evidence="7 8" id="KW-0472">Membrane</keyword>
<dbReference type="PANTHER" id="PTHR30472:SF65">
    <property type="entry name" value="SIDEROPHORE TRANSPORT SYSTEM PERMEASE PROTEIN YFIZ-RELATED"/>
    <property type="match status" value="1"/>
</dbReference>
<evidence type="ECO:0000256" key="4">
    <source>
        <dbReference type="ARBA" id="ARBA00022475"/>
    </source>
</evidence>
<dbReference type="EMBL" id="VSSQ01130848">
    <property type="protein sequence ID" value="MPN58310.1"/>
    <property type="molecule type" value="Genomic_DNA"/>
</dbReference>
<dbReference type="Gene3D" id="1.10.3470.10">
    <property type="entry name" value="ABC transporter involved in vitamin B12 uptake, BtuC"/>
    <property type="match status" value="1"/>
</dbReference>
<gene>
    <name evidence="9" type="primary">yfiZ_5</name>
    <name evidence="9" type="ORF">SDC9_206014</name>
</gene>
<dbReference type="PANTHER" id="PTHR30472">
    <property type="entry name" value="FERRIC ENTEROBACTIN TRANSPORT SYSTEM PERMEASE PROTEIN"/>
    <property type="match status" value="1"/>
</dbReference>
<comment type="subcellular location">
    <subcellularLocation>
        <location evidence="1">Cell membrane</location>
        <topology evidence="1">Multi-pass membrane protein</topology>
    </subcellularLocation>
</comment>
<evidence type="ECO:0000256" key="2">
    <source>
        <dbReference type="ARBA" id="ARBA00007935"/>
    </source>
</evidence>
<evidence type="ECO:0000256" key="3">
    <source>
        <dbReference type="ARBA" id="ARBA00022448"/>
    </source>
</evidence>
<dbReference type="GO" id="GO:0022857">
    <property type="term" value="F:transmembrane transporter activity"/>
    <property type="evidence" value="ECO:0007669"/>
    <property type="project" value="InterPro"/>
</dbReference>
<dbReference type="Pfam" id="PF01032">
    <property type="entry name" value="FecCD"/>
    <property type="match status" value="1"/>
</dbReference>
<dbReference type="GO" id="GO:0033214">
    <property type="term" value="P:siderophore-iron import into cell"/>
    <property type="evidence" value="ECO:0007669"/>
    <property type="project" value="TreeGrafter"/>
</dbReference>
<evidence type="ECO:0000256" key="7">
    <source>
        <dbReference type="ARBA" id="ARBA00023136"/>
    </source>
</evidence>